<protein>
    <submittedName>
        <fullName evidence="1">Uncharacterized protein</fullName>
    </submittedName>
</protein>
<name>D9PF70_9ZZZZ</name>
<sequence length="60" mass="6642">MLSKYGCNIRTRLGLHDADSTSCSPSGLLLIDAFGVELEDFFSDLKALEGVDVQRMDFED</sequence>
<evidence type="ECO:0000313" key="1">
    <source>
        <dbReference type="EMBL" id="EFK97795.1"/>
    </source>
</evidence>
<dbReference type="Gene3D" id="3.30.70.1150">
    <property type="entry name" value="ACT-like. Chain A, domain 2"/>
    <property type="match status" value="1"/>
</dbReference>
<gene>
    <name evidence="1" type="ORF">LDC_0148</name>
</gene>
<reference evidence="1" key="1">
    <citation type="submission" date="2010-07" db="EMBL/GenBank/DDBJ databases">
        <authorList>
            <consortium name="CONSOLIDER consortium CSD2007-00005"/>
            <person name="Guazzaroni M.-E."/>
            <person name="Richter M."/>
            <person name="Garcia-Salamanca A."/>
            <person name="Yarza P."/>
            <person name="Ferrer M."/>
        </authorList>
    </citation>
    <scope>NUCLEOTIDE SEQUENCE</scope>
</reference>
<dbReference type="InterPro" id="IPR027271">
    <property type="entry name" value="Acetolactate_synth/TF_NikR_C"/>
</dbReference>
<dbReference type="AlphaFoldDB" id="D9PF70"/>
<accession>D9PF70</accession>
<reference evidence="1" key="2">
    <citation type="journal article" date="2011" name="Microb. Ecol.">
        <title>Taxonomic and Functional Metagenomic Profiling of the Microbial Community in the Anoxic Sediment of a Sub-saline Shallow Lake (Laguna de Carrizo, Central Spain).</title>
        <authorList>
            <person name="Ferrer M."/>
            <person name="Guazzaroni M.E."/>
            <person name="Richter M."/>
            <person name="Garcia-Salamanca A."/>
            <person name="Yarza P."/>
            <person name="Suarez-Suarez A."/>
            <person name="Solano J."/>
            <person name="Alcaide M."/>
            <person name="van Dillewijn P."/>
            <person name="Molina-Henares M.A."/>
            <person name="Lopez-Cortes N."/>
            <person name="Al-Ramahi Y."/>
            <person name="Guerrero C."/>
            <person name="Acosta A."/>
            <person name="de Eugenio L.I."/>
            <person name="Martinez V."/>
            <person name="Marques S."/>
            <person name="Rojo F."/>
            <person name="Santero E."/>
            <person name="Genilloud O."/>
            <person name="Perez-Perez J."/>
            <person name="Rossello-Mora R."/>
            <person name="Ramos J.L."/>
        </authorList>
    </citation>
    <scope>NUCLEOTIDE SEQUENCE</scope>
</reference>
<organism evidence="1">
    <name type="scientific">sediment metagenome</name>
    <dbReference type="NCBI Taxonomy" id="749907"/>
    <lineage>
        <taxon>unclassified sequences</taxon>
        <taxon>metagenomes</taxon>
        <taxon>ecological metagenomes</taxon>
    </lineage>
</organism>
<proteinExistence type="predicted"/>
<comment type="caution">
    <text evidence="1">The sequence shown here is derived from an EMBL/GenBank/DDBJ whole genome shotgun (WGS) entry which is preliminary data.</text>
</comment>
<dbReference type="EMBL" id="ADZX01000017">
    <property type="protein sequence ID" value="EFK97795.1"/>
    <property type="molecule type" value="Genomic_DNA"/>
</dbReference>